<dbReference type="Gene3D" id="3.30.450.40">
    <property type="match status" value="3"/>
</dbReference>
<dbReference type="Gene3D" id="1.10.10.10">
    <property type="entry name" value="Winged helix-like DNA-binding domain superfamily/Winged helix DNA-binding domain"/>
    <property type="match status" value="1"/>
</dbReference>
<dbReference type="InterPro" id="IPR013324">
    <property type="entry name" value="RNA_pol_sigma_r3/r4-like"/>
</dbReference>
<dbReference type="Gene3D" id="3.40.50.2300">
    <property type="match status" value="1"/>
</dbReference>
<keyword evidence="8" id="KW-1185">Reference proteome</keyword>
<comment type="caution">
    <text evidence="7">The sequence shown here is derived from an EMBL/GenBank/DDBJ whole genome shotgun (WGS) entry which is preliminary data.</text>
</comment>
<dbReference type="RefSeq" id="WP_188995794.1">
    <property type="nucleotide sequence ID" value="NZ_BMOU01000002.1"/>
</dbReference>
<feature type="domain" description="PAS" evidence="5">
    <location>
        <begin position="437"/>
        <end position="478"/>
    </location>
</feature>
<feature type="domain" description="PAC" evidence="6">
    <location>
        <begin position="514"/>
        <end position="566"/>
    </location>
</feature>
<dbReference type="InterPro" id="IPR029016">
    <property type="entry name" value="GAF-like_dom_sf"/>
</dbReference>
<sequence length="1250" mass="137519">MSINQGQSARRVLYVGAESLWADGLRSAVGDAGEARAERTVRTAADALEAVESESVAAVVAQYDLPDGDGLSMLSRCLDAHSGVLTILVAEECSRSLLERAYEAGIDEVVHYTGPEKRRLLSHHLQNYLGTDESATWQPRLSEHMTSLATTMSDAILSVDEESVVRYANPAVEDVFGYEPEALLGEPLTVLMSDELAARHVAGMQRYLATDERTIDWDDVELVGQHKDGHSIPLSISFSEFRVGSDRYFTGVMRDITDRKRLRAERELYHDTTQRILQADSFEDGLHVGLEAVGSAMDWQYGEAWVRSAEDHLERVPGWYVASESAEAFANATSPISFEPGSGLVGHVWESGSPEWVTDITTDEAPFVRASAADDAGLRAALGVPILSDHTVVAVMAFFLDETREPDEAMIEATTTVAADLGRLLRRLKTETALREERELKDRILETSPVGIVIVDEDDTFRYINDRAADIMGIDAYEGPVTEAALDAELLGFEGVPVDEHRRPHDRIIQDGETIGGEALLRIDGETRWLSVRGAPLRGEEAAVTSAVYSLQDVTDRKERERRLQRQQAVMQTVRDGLYAVDAEGTFVAVNDAYTELTGYDREELVGSHASEFVDARVTDEARSLQADTDANGHESATFEAVLTTADGGQVPIETHISPFEFDDEGDGWVAVVRDITDRKRREERLASLNEIGQALTAAETAGEVADIVVGGAREILDLPLTTVQYYDEAAGRLRSAAQTAALETLVGDGPVFSSDWGVPSQVYAESEGRVVADLEQDDSLDEDETPLESAIILPVGTHGVFIAGATETDAFTDADVMVAKILVANAVAALDRVDRERELREKTARLAEHNESLHRINRLNDIIRGLTQELTQAATRDDIERAVCENLTDADPYVFGWIAEQRASGTDVVPRASSGDDEGYLEWFVDADAPASDETPTETAIRTHEPVVENNLHADPPLEPWQTQALKSGYHASIAVPLMFRETVYGVLNLYADETGTFDGMETAVLAELGTMIGYAINAIERKKALVSDGAVELRFTVDDETIPPLQLCKATDSEFEFDELVQHSDGSIRVFFTVTGSDPEAVYRYSDEIPSVHEVNLLTKHDDTCRYEAMVGDSGFLAELVAYGAHPTAVTASADGGEVCVELPQSGDVQSFVRMFLERYEGSELAARTERDTPVQTLAEFEANFRDRLTERQREVLETAYFSGFFEWPRETTGQELAEMLDISQPTVSRHIRTGERELFELVFDGDD</sequence>
<evidence type="ECO:0000256" key="1">
    <source>
        <dbReference type="ARBA" id="ARBA00022679"/>
    </source>
</evidence>
<reference evidence="7" key="1">
    <citation type="journal article" date="2014" name="Int. J. Syst. Evol. Microbiol.">
        <title>Complete genome sequence of Corynebacterium casei LMG S-19264T (=DSM 44701T), isolated from a smear-ripened cheese.</title>
        <authorList>
            <consortium name="US DOE Joint Genome Institute (JGI-PGF)"/>
            <person name="Walter F."/>
            <person name="Albersmeier A."/>
            <person name="Kalinowski J."/>
            <person name="Ruckert C."/>
        </authorList>
    </citation>
    <scope>NUCLEOTIDE SEQUENCE</scope>
    <source>
        <strain evidence="7">JCM 17820</strain>
    </source>
</reference>
<dbReference type="InterPro" id="IPR052155">
    <property type="entry name" value="Biofilm_reg_signaling"/>
</dbReference>
<dbReference type="SMART" id="SM00086">
    <property type="entry name" value="PAC"/>
    <property type="match status" value="3"/>
</dbReference>
<dbReference type="InterPro" id="IPR031803">
    <property type="entry name" value="BAT_GAF/HTH-assoc"/>
</dbReference>
<dbReference type="NCBIfam" id="TIGR00229">
    <property type="entry name" value="sensory_box"/>
    <property type="match status" value="3"/>
</dbReference>
<dbReference type="PANTHER" id="PTHR44757">
    <property type="entry name" value="DIGUANYLATE CYCLASE DGCP"/>
    <property type="match status" value="1"/>
</dbReference>
<dbReference type="Pfam" id="PF13185">
    <property type="entry name" value="GAF_2"/>
    <property type="match status" value="3"/>
</dbReference>
<dbReference type="PANTHER" id="PTHR44757:SF2">
    <property type="entry name" value="BIOFILM ARCHITECTURE MAINTENANCE PROTEIN MBAA"/>
    <property type="match status" value="1"/>
</dbReference>
<feature type="domain" description="PAS" evidence="5">
    <location>
        <begin position="141"/>
        <end position="211"/>
    </location>
</feature>
<dbReference type="Pfam" id="PF08448">
    <property type="entry name" value="PAS_4"/>
    <property type="match status" value="3"/>
</dbReference>
<dbReference type="InterPro" id="IPR036388">
    <property type="entry name" value="WH-like_DNA-bd_sf"/>
</dbReference>
<evidence type="ECO:0000256" key="2">
    <source>
        <dbReference type="ARBA" id="ARBA00022777"/>
    </source>
</evidence>
<evidence type="ECO:0000313" key="7">
    <source>
        <dbReference type="EMBL" id="GGN90965.1"/>
    </source>
</evidence>
<feature type="domain" description="PAC" evidence="6">
    <location>
        <begin position="218"/>
        <end position="268"/>
    </location>
</feature>
<evidence type="ECO:0000256" key="4">
    <source>
        <dbReference type="ARBA" id="ARBA00023163"/>
    </source>
</evidence>
<dbReference type="InterPro" id="IPR003018">
    <property type="entry name" value="GAF"/>
</dbReference>
<dbReference type="InterPro" id="IPR000700">
    <property type="entry name" value="PAS-assoc_C"/>
</dbReference>
<evidence type="ECO:0000256" key="3">
    <source>
        <dbReference type="ARBA" id="ARBA00023015"/>
    </source>
</evidence>
<dbReference type="Gene3D" id="3.30.450.20">
    <property type="entry name" value="PAS domain"/>
    <property type="match status" value="3"/>
</dbReference>
<evidence type="ECO:0000313" key="8">
    <source>
        <dbReference type="Proteomes" id="UP000605784"/>
    </source>
</evidence>
<dbReference type="InterPro" id="IPR007050">
    <property type="entry name" value="HTH_bacterioopsin"/>
</dbReference>
<keyword evidence="1" id="KW-0808">Transferase</keyword>
<dbReference type="InterPro" id="IPR001610">
    <property type="entry name" value="PAC"/>
</dbReference>
<evidence type="ECO:0000259" key="5">
    <source>
        <dbReference type="PROSITE" id="PS50112"/>
    </source>
</evidence>
<dbReference type="InterPro" id="IPR011006">
    <property type="entry name" value="CheY-like_superfamily"/>
</dbReference>
<reference evidence="7" key="2">
    <citation type="submission" date="2020-09" db="EMBL/GenBank/DDBJ databases">
        <authorList>
            <person name="Sun Q."/>
            <person name="Ohkuma M."/>
        </authorList>
    </citation>
    <scope>NUCLEOTIDE SEQUENCE</scope>
    <source>
        <strain evidence="7">JCM 17820</strain>
    </source>
</reference>
<feature type="domain" description="PAS" evidence="5">
    <location>
        <begin position="563"/>
        <end position="607"/>
    </location>
</feature>
<dbReference type="SMART" id="SM00091">
    <property type="entry name" value="PAS"/>
    <property type="match status" value="3"/>
</dbReference>
<keyword evidence="3" id="KW-0805">Transcription regulation</keyword>
<organism evidence="7 8">
    <name type="scientific">Haloarcula pellucida</name>
    <dbReference type="NCBI Taxonomy" id="1427151"/>
    <lineage>
        <taxon>Archaea</taxon>
        <taxon>Methanobacteriati</taxon>
        <taxon>Methanobacteriota</taxon>
        <taxon>Stenosarchaea group</taxon>
        <taxon>Halobacteria</taxon>
        <taxon>Halobacteriales</taxon>
        <taxon>Haloarculaceae</taxon>
        <taxon>Haloarcula</taxon>
    </lineage>
</organism>
<name>A0A830GJU1_9EURY</name>
<proteinExistence type="predicted"/>
<dbReference type="PROSITE" id="PS50112">
    <property type="entry name" value="PAS"/>
    <property type="match status" value="3"/>
</dbReference>
<dbReference type="Proteomes" id="UP000605784">
    <property type="component" value="Unassembled WGS sequence"/>
</dbReference>
<gene>
    <name evidence="7" type="ORF">GCM10009030_13490</name>
</gene>
<evidence type="ECO:0000259" key="6">
    <source>
        <dbReference type="PROSITE" id="PS50113"/>
    </source>
</evidence>
<dbReference type="SUPFAM" id="SSF88659">
    <property type="entry name" value="Sigma3 and sigma4 domains of RNA polymerase sigma factors"/>
    <property type="match status" value="1"/>
</dbReference>
<dbReference type="InterPro" id="IPR000014">
    <property type="entry name" value="PAS"/>
</dbReference>
<dbReference type="GO" id="GO:0016301">
    <property type="term" value="F:kinase activity"/>
    <property type="evidence" value="ECO:0007669"/>
    <property type="project" value="UniProtKB-KW"/>
</dbReference>
<dbReference type="SUPFAM" id="SSF52172">
    <property type="entry name" value="CheY-like"/>
    <property type="match status" value="1"/>
</dbReference>
<dbReference type="InterPro" id="IPR035965">
    <property type="entry name" value="PAS-like_dom_sf"/>
</dbReference>
<dbReference type="SMART" id="SM00065">
    <property type="entry name" value="GAF"/>
    <property type="match status" value="3"/>
</dbReference>
<dbReference type="SUPFAM" id="SSF55785">
    <property type="entry name" value="PYP-like sensor domain (PAS domain)"/>
    <property type="match status" value="3"/>
</dbReference>
<evidence type="ECO:0008006" key="9">
    <source>
        <dbReference type="Google" id="ProtNLM"/>
    </source>
</evidence>
<dbReference type="Pfam" id="PF15915">
    <property type="entry name" value="BAT"/>
    <property type="match status" value="1"/>
</dbReference>
<dbReference type="CDD" id="cd00130">
    <property type="entry name" value="PAS"/>
    <property type="match status" value="3"/>
</dbReference>
<dbReference type="SUPFAM" id="SSF55781">
    <property type="entry name" value="GAF domain-like"/>
    <property type="match status" value="3"/>
</dbReference>
<dbReference type="PROSITE" id="PS50113">
    <property type="entry name" value="PAC"/>
    <property type="match status" value="3"/>
</dbReference>
<accession>A0A830GJU1</accession>
<dbReference type="AlphaFoldDB" id="A0A830GJU1"/>
<keyword evidence="4" id="KW-0804">Transcription</keyword>
<dbReference type="EMBL" id="BMOU01000002">
    <property type="protein sequence ID" value="GGN90965.1"/>
    <property type="molecule type" value="Genomic_DNA"/>
</dbReference>
<dbReference type="Pfam" id="PF04967">
    <property type="entry name" value="HTH_10"/>
    <property type="match status" value="1"/>
</dbReference>
<protein>
    <recommendedName>
        <fullName evidence="9">PAS domain S-box-containing protein</fullName>
    </recommendedName>
</protein>
<dbReference type="InterPro" id="IPR013656">
    <property type="entry name" value="PAS_4"/>
</dbReference>
<keyword evidence="2" id="KW-0418">Kinase</keyword>
<feature type="domain" description="PAC" evidence="6">
    <location>
        <begin position="637"/>
        <end position="688"/>
    </location>
</feature>